<organism evidence="9 10">
    <name type="scientific">Mucilaginibacter sabulilitoris</name>
    <dbReference type="NCBI Taxonomy" id="1173583"/>
    <lineage>
        <taxon>Bacteria</taxon>
        <taxon>Pseudomonadati</taxon>
        <taxon>Bacteroidota</taxon>
        <taxon>Sphingobacteriia</taxon>
        <taxon>Sphingobacteriales</taxon>
        <taxon>Sphingobacteriaceae</taxon>
        <taxon>Mucilaginibacter</taxon>
    </lineage>
</organism>
<evidence type="ECO:0000256" key="3">
    <source>
        <dbReference type="ARBA" id="ARBA00022801"/>
    </source>
</evidence>
<evidence type="ECO:0000256" key="1">
    <source>
        <dbReference type="ARBA" id="ARBA00001913"/>
    </source>
</evidence>
<feature type="domain" description="Glycosyl-hydrolase 97 catalytic" evidence="6">
    <location>
        <begin position="316"/>
        <end position="461"/>
    </location>
</feature>
<feature type="domain" description="Glycosyl-hydrolase 97 N-terminal" evidence="7">
    <location>
        <begin position="26"/>
        <end position="291"/>
    </location>
</feature>
<reference evidence="9 10" key="1">
    <citation type="submission" date="2023-11" db="EMBL/GenBank/DDBJ databases">
        <title>Analysis of the Genomes of Mucilaginibacter gossypii cycad 4 and M. sabulilitoris SNA2: microbes with the potential for plant growth promotion.</title>
        <authorList>
            <person name="Hirsch A.M."/>
            <person name="Humm E."/>
            <person name="Rubbi M."/>
            <person name="Del Vecchio G."/>
            <person name="Ha S.M."/>
            <person name="Pellegrini M."/>
            <person name="Gunsalus R.P."/>
        </authorList>
    </citation>
    <scope>NUCLEOTIDE SEQUENCE [LARGE SCALE GENOMIC DNA]</scope>
    <source>
        <strain evidence="9 10">SNA2</strain>
    </source>
</reference>
<protein>
    <submittedName>
        <fullName evidence="9">Glycoside hydrolase family 97 protein</fullName>
    </submittedName>
</protein>
<dbReference type="Proteomes" id="UP001324380">
    <property type="component" value="Chromosome"/>
</dbReference>
<dbReference type="InterPro" id="IPR052720">
    <property type="entry name" value="Glycosyl_hydrolase_97"/>
</dbReference>
<accession>A0ABZ0TLD5</accession>
<evidence type="ECO:0000313" key="9">
    <source>
        <dbReference type="EMBL" id="WPU91975.1"/>
    </source>
</evidence>
<gene>
    <name evidence="9" type="ORF">SNE25_21895</name>
</gene>
<evidence type="ECO:0000259" key="7">
    <source>
        <dbReference type="Pfam" id="PF14508"/>
    </source>
</evidence>
<dbReference type="Pfam" id="PF10566">
    <property type="entry name" value="Glyco_hydro_97"/>
    <property type="match status" value="1"/>
</dbReference>
<evidence type="ECO:0000259" key="8">
    <source>
        <dbReference type="Pfam" id="PF14509"/>
    </source>
</evidence>
<dbReference type="EMBL" id="CP139558">
    <property type="protein sequence ID" value="WPU91975.1"/>
    <property type="molecule type" value="Genomic_DNA"/>
</dbReference>
<dbReference type="Gene3D" id="2.60.40.1180">
    <property type="entry name" value="Golgi alpha-mannosidase II"/>
    <property type="match status" value="1"/>
</dbReference>
<keyword evidence="4" id="KW-0106">Calcium</keyword>
<dbReference type="Pfam" id="PF14509">
    <property type="entry name" value="GH97_C"/>
    <property type="match status" value="1"/>
</dbReference>
<comment type="subunit">
    <text evidence="2">Monomer.</text>
</comment>
<feature type="domain" description="Glycosyl-hydrolase 97 C-terminal oligomerisation" evidence="8">
    <location>
        <begin position="559"/>
        <end position="655"/>
    </location>
</feature>
<name>A0ABZ0TLD5_9SPHI</name>
<dbReference type="InterPro" id="IPR029483">
    <property type="entry name" value="GH97_C"/>
</dbReference>
<dbReference type="InterPro" id="IPR017853">
    <property type="entry name" value="GH"/>
</dbReference>
<dbReference type="RefSeq" id="WP_321561141.1">
    <property type="nucleotide sequence ID" value="NZ_CP139558.1"/>
</dbReference>
<dbReference type="Gene3D" id="2.70.98.10">
    <property type="match status" value="1"/>
</dbReference>
<comment type="cofactor">
    <cofactor evidence="1">
        <name>Ca(2+)</name>
        <dbReference type="ChEBI" id="CHEBI:29108"/>
    </cofactor>
</comment>
<evidence type="ECO:0000259" key="6">
    <source>
        <dbReference type="Pfam" id="PF10566"/>
    </source>
</evidence>
<sequence>MNKVLLSLLVLIIPIKCFCTDVPVLYSPDKKVRVEISTSNNLSYSVFVDDKPVVLPSVIDLELSAGLKLSTGLKISSVKSHTVNTVITAAVPDKRKLIPDVYNELSITFKNKFGVIFRLYNDGFAYRISTQFKNDITVKNETAQFNFPQGSHAWTPIIHKRPGQDIYHTSFEELYPYKQLDSLTDTVYMYSPVLVELNGGIKAGVTESDLDDYPGMFLRGTGKSSLQATYAAYPLEERVEPGDFPQRVVSRRANYIAQTKGTRVFPWRALLISRVDKDLPGNDLVYKLAEPCKLKDASWIHPGKSTEEWIIDINLFNVPFKTGVNTATYKYYIDFAKRFGFDRIMMDAGWSDANDLFKISPNMNIDSIADYARSKGVKISMWTLAMTLDKQLDSALKQFNRWGADFIMTDFIDRDDQKTVNFYKRIAQACADAHIMIMFHGAYPPKGFNRTYPNNLTREGVLGSEYNAWSNKPTPGHNLTLPFTRMLAGPMDYEPGLLDNATHAQHTPIKGKVMSDGTRCQQLAMFVVYDSPLQMFSGNPSQGLLEPEFMQLLGSIPTTWDNTLILDAKVAGYIVTARKKGDDWFIAGMTGENAHDVNLRFDFLDDTNYDAVICKDGVNADRYAADYIITNQLITKNQQIPVHMAPGGGFMIRLKKKQPVN</sequence>
<evidence type="ECO:0000256" key="4">
    <source>
        <dbReference type="ARBA" id="ARBA00022837"/>
    </source>
</evidence>
<dbReference type="Gene3D" id="3.20.20.70">
    <property type="entry name" value="Aldolase class I"/>
    <property type="match status" value="1"/>
</dbReference>
<dbReference type="InterPro" id="IPR029486">
    <property type="entry name" value="GH97_N"/>
</dbReference>
<dbReference type="InterPro" id="IPR019563">
    <property type="entry name" value="GH97_catalytic"/>
</dbReference>
<dbReference type="InterPro" id="IPR013785">
    <property type="entry name" value="Aldolase_TIM"/>
</dbReference>
<keyword evidence="3 9" id="KW-0378">Hydrolase</keyword>
<dbReference type="PANTHER" id="PTHR35803:SF2">
    <property type="entry name" value="RETAINING ALPHA-GALACTOSIDASE"/>
    <property type="match status" value="1"/>
</dbReference>
<dbReference type="InterPro" id="IPR014718">
    <property type="entry name" value="GH-type_carb-bd"/>
</dbReference>
<evidence type="ECO:0000256" key="5">
    <source>
        <dbReference type="ARBA" id="ARBA00023295"/>
    </source>
</evidence>
<keyword evidence="10" id="KW-1185">Reference proteome</keyword>
<dbReference type="PANTHER" id="PTHR35803">
    <property type="entry name" value="GLUCAN 1,4-ALPHA-GLUCOSIDASE SUSB-RELATED"/>
    <property type="match status" value="1"/>
</dbReference>
<dbReference type="Pfam" id="PF14508">
    <property type="entry name" value="GH97_N"/>
    <property type="match status" value="1"/>
</dbReference>
<dbReference type="InterPro" id="IPR013780">
    <property type="entry name" value="Glyco_hydro_b"/>
</dbReference>
<proteinExistence type="predicted"/>
<evidence type="ECO:0000313" key="10">
    <source>
        <dbReference type="Proteomes" id="UP001324380"/>
    </source>
</evidence>
<dbReference type="SUPFAM" id="SSF51445">
    <property type="entry name" value="(Trans)glycosidases"/>
    <property type="match status" value="1"/>
</dbReference>
<keyword evidence="5" id="KW-0326">Glycosidase</keyword>
<dbReference type="GO" id="GO:0016787">
    <property type="term" value="F:hydrolase activity"/>
    <property type="evidence" value="ECO:0007669"/>
    <property type="project" value="UniProtKB-KW"/>
</dbReference>
<evidence type="ECO:0000256" key="2">
    <source>
        <dbReference type="ARBA" id="ARBA00011245"/>
    </source>
</evidence>